<dbReference type="OMA" id="YMHSNIT"/>
<dbReference type="PANTHER" id="PTHR11967:SF2">
    <property type="entry name" value="ALPHA-1-ACID GLYCOPROTEIN 1"/>
    <property type="match status" value="1"/>
</dbReference>
<evidence type="ECO:0000313" key="6">
    <source>
        <dbReference type="Ensembl" id="ENSOABP00000035415.2"/>
    </source>
</evidence>
<dbReference type="Ensembl" id="ENSOABT00000036390.2">
    <property type="protein sequence ID" value="ENSOABP00000035415.2"/>
    <property type="gene ID" value="ENSOABG00000016283.2"/>
</dbReference>
<evidence type="ECO:0000256" key="5">
    <source>
        <dbReference type="SAM" id="SignalP"/>
    </source>
</evidence>
<reference evidence="6" key="1">
    <citation type="submission" date="2025-08" db="UniProtKB">
        <authorList>
            <consortium name="Ensembl"/>
        </authorList>
    </citation>
    <scope>IDENTIFICATION</scope>
</reference>
<dbReference type="Gene3D" id="2.40.128.20">
    <property type="match status" value="2"/>
</dbReference>
<name>A0A668U6W1_OREAU</name>
<dbReference type="AlphaFoldDB" id="A0A668U6W1"/>
<organism evidence="6 7">
    <name type="scientific">Oreochromis aureus</name>
    <name type="common">Israeli tilapia</name>
    <name type="synonym">Chromis aureus</name>
    <dbReference type="NCBI Taxonomy" id="47969"/>
    <lineage>
        <taxon>Eukaryota</taxon>
        <taxon>Metazoa</taxon>
        <taxon>Chordata</taxon>
        <taxon>Craniata</taxon>
        <taxon>Vertebrata</taxon>
        <taxon>Euteleostomi</taxon>
        <taxon>Actinopterygii</taxon>
        <taxon>Neopterygii</taxon>
        <taxon>Teleostei</taxon>
        <taxon>Neoteleostei</taxon>
        <taxon>Acanthomorphata</taxon>
        <taxon>Ovalentaria</taxon>
        <taxon>Cichlomorphae</taxon>
        <taxon>Cichliformes</taxon>
        <taxon>Cichlidae</taxon>
        <taxon>African cichlids</taxon>
        <taxon>Pseudocrenilabrinae</taxon>
        <taxon>Oreochromini</taxon>
        <taxon>Oreochromis</taxon>
    </lineage>
</organism>
<evidence type="ECO:0000313" key="7">
    <source>
        <dbReference type="Proteomes" id="UP000472276"/>
    </source>
</evidence>
<evidence type="ECO:0008006" key="8">
    <source>
        <dbReference type="Google" id="ProtNLM"/>
    </source>
</evidence>
<evidence type="ECO:0000256" key="3">
    <source>
        <dbReference type="ARBA" id="ARBA00022729"/>
    </source>
</evidence>
<keyword evidence="3 5" id="KW-0732">Signal</keyword>
<feature type="signal peptide" evidence="5">
    <location>
        <begin position="1"/>
        <end position="17"/>
    </location>
</feature>
<dbReference type="InterPro" id="IPR012674">
    <property type="entry name" value="Calycin"/>
</dbReference>
<reference evidence="6" key="2">
    <citation type="submission" date="2025-09" db="UniProtKB">
        <authorList>
            <consortium name="Ensembl"/>
        </authorList>
    </citation>
    <scope>IDENTIFICATION</scope>
</reference>
<feature type="chain" id="PRO_5044275575" description="Apolipoprotein M" evidence="5">
    <location>
        <begin position="18"/>
        <end position="339"/>
    </location>
</feature>
<dbReference type="SUPFAM" id="SSF50814">
    <property type="entry name" value="Lipocalins"/>
    <property type="match status" value="1"/>
</dbReference>
<evidence type="ECO:0000256" key="1">
    <source>
        <dbReference type="ARBA" id="ARBA00004613"/>
    </source>
</evidence>
<sequence>MFAILLTVLCLVSVSRSAPLACEKLVKPLEQFDIQNVTGRWSLVAVSLEDRAHENIVRRKDSIVVDIRNSSYIEAERVAGRCQYDLLDFTLEGHILTMKAGNVNLTGTLFYTSCADCMVLTMHIKSPTYRTVEFYLLSRRRQKLEGPECLCCFSVSVPFVPFSMSHCMSPSACEKLLHPLEQLDFHHLEGSWALVAGSVSDPAHLESLKSRDSARIIFAGNSDASKISFTRVFSSDDSCQYMHSNITLQGSGFTFEQFNITVTALNTSCSDCAVMRFDKSKQVQRLYLFSRRREVGQTEMEEFKAQAACLNITAPFAMDPSKELCPEKISGNPAEGQNA</sequence>
<evidence type="ECO:0000256" key="2">
    <source>
        <dbReference type="ARBA" id="ARBA00022525"/>
    </source>
</evidence>
<accession>A0A668U6W1</accession>
<keyword evidence="2" id="KW-0964">Secreted</keyword>
<dbReference type="GO" id="GO:0005576">
    <property type="term" value="C:extracellular region"/>
    <property type="evidence" value="ECO:0007669"/>
    <property type="project" value="UniProtKB-SubCell"/>
</dbReference>
<dbReference type="PANTHER" id="PTHR11967">
    <property type="entry name" value="ALPHA-1-ACID GLYCOPROTEIN"/>
    <property type="match status" value="1"/>
</dbReference>
<proteinExistence type="predicted"/>
<keyword evidence="4" id="KW-0325">Glycoprotein</keyword>
<protein>
    <recommendedName>
        <fullName evidence="8">Apolipoprotein M</fullName>
    </recommendedName>
</protein>
<dbReference type="Proteomes" id="UP000472276">
    <property type="component" value="Unassembled WGS sequence"/>
</dbReference>
<keyword evidence="7" id="KW-1185">Reference proteome</keyword>
<evidence type="ECO:0000256" key="4">
    <source>
        <dbReference type="ARBA" id="ARBA00023180"/>
    </source>
</evidence>
<comment type="subcellular location">
    <subcellularLocation>
        <location evidence="1">Secreted</location>
    </subcellularLocation>
</comment>